<keyword evidence="9" id="KW-0342">GTP-binding</keyword>
<dbReference type="GO" id="GO:0008360">
    <property type="term" value="P:regulation of cell shape"/>
    <property type="evidence" value="ECO:0007669"/>
    <property type="project" value="UniProtKB-KW"/>
</dbReference>
<feature type="domain" description="ATP-grasp" evidence="10">
    <location>
        <begin position="35"/>
        <end position="233"/>
    </location>
</feature>
<reference evidence="11" key="1">
    <citation type="journal article" date="2014" name="Front. Microbiol.">
        <title>High frequency of phylogenetically diverse reductive dehalogenase-homologous genes in deep subseafloor sedimentary metagenomes.</title>
        <authorList>
            <person name="Kawai M."/>
            <person name="Futagami T."/>
            <person name="Toyoda A."/>
            <person name="Takaki Y."/>
            <person name="Nishi S."/>
            <person name="Hori S."/>
            <person name="Arai W."/>
            <person name="Tsubouchi T."/>
            <person name="Morono Y."/>
            <person name="Uchiyama I."/>
            <person name="Ito T."/>
            <person name="Fujiyama A."/>
            <person name="Inagaki F."/>
            <person name="Takami H."/>
        </authorList>
    </citation>
    <scope>NUCLEOTIDE SEQUENCE</scope>
    <source>
        <strain evidence="11">Expedition CK06-06</strain>
    </source>
</reference>
<comment type="similarity">
    <text evidence="2">Belongs to the D-alanine--D-alanine ligase family.</text>
</comment>
<accession>X0YKH7</accession>
<gene>
    <name evidence="11" type="ORF">S01H4_19468</name>
</gene>
<dbReference type="Gene3D" id="3.30.470.20">
    <property type="entry name" value="ATP-grasp fold, B domain"/>
    <property type="match status" value="1"/>
</dbReference>
<keyword evidence="8" id="KW-0573">Peptidoglycan synthesis</keyword>
<dbReference type="PROSITE" id="PS50975">
    <property type="entry name" value="ATP_GRASP"/>
    <property type="match status" value="1"/>
</dbReference>
<evidence type="ECO:0000313" key="11">
    <source>
        <dbReference type="EMBL" id="GAG56659.1"/>
    </source>
</evidence>
<evidence type="ECO:0000256" key="8">
    <source>
        <dbReference type="ARBA" id="ARBA00022984"/>
    </source>
</evidence>
<dbReference type="CDD" id="cd03713">
    <property type="entry name" value="EFG_mtEFG_C"/>
    <property type="match status" value="1"/>
</dbReference>
<keyword evidence="5" id="KW-0547">Nucleotide-binding</keyword>
<dbReference type="SUPFAM" id="SSF56059">
    <property type="entry name" value="Glutathione synthetase ATP-binding domain-like"/>
    <property type="match status" value="1"/>
</dbReference>
<name>X0YKH7_9ZZZZ</name>
<proteinExistence type="inferred from homology"/>
<evidence type="ECO:0000256" key="9">
    <source>
        <dbReference type="ARBA" id="ARBA00023134"/>
    </source>
</evidence>
<dbReference type="PROSITE" id="PS00844">
    <property type="entry name" value="DALA_DALA_LIGASE_2"/>
    <property type="match status" value="1"/>
</dbReference>
<dbReference type="InterPro" id="IPR011761">
    <property type="entry name" value="ATP-grasp"/>
</dbReference>
<evidence type="ECO:0000256" key="2">
    <source>
        <dbReference type="ARBA" id="ARBA00010871"/>
    </source>
</evidence>
<dbReference type="EMBL" id="BART01008685">
    <property type="protein sequence ID" value="GAG56659.1"/>
    <property type="molecule type" value="Genomic_DNA"/>
</dbReference>
<dbReference type="GO" id="GO:0046872">
    <property type="term" value="F:metal ion binding"/>
    <property type="evidence" value="ECO:0007669"/>
    <property type="project" value="InterPro"/>
</dbReference>
<dbReference type="PANTHER" id="PTHR23132">
    <property type="entry name" value="D-ALANINE--D-ALANINE LIGASE"/>
    <property type="match status" value="1"/>
</dbReference>
<dbReference type="Pfam" id="PF07478">
    <property type="entry name" value="Dala_Dala_lig_C"/>
    <property type="match status" value="1"/>
</dbReference>
<dbReference type="SMART" id="SM00838">
    <property type="entry name" value="EFG_C"/>
    <property type="match status" value="1"/>
</dbReference>
<evidence type="ECO:0000256" key="3">
    <source>
        <dbReference type="ARBA" id="ARBA00022490"/>
    </source>
</evidence>
<comment type="subcellular location">
    <subcellularLocation>
        <location evidence="1">Cytoplasm</location>
    </subcellularLocation>
</comment>
<evidence type="ECO:0000256" key="5">
    <source>
        <dbReference type="ARBA" id="ARBA00022741"/>
    </source>
</evidence>
<evidence type="ECO:0000256" key="7">
    <source>
        <dbReference type="ARBA" id="ARBA00022960"/>
    </source>
</evidence>
<organism evidence="11">
    <name type="scientific">marine sediment metagenome</name>
    <dbReference type="NCBI Taxonomy" id="412755"/>
    <lineage>
        <taxon>unclassified sequences</taxon>
        <taxon>metagenomes</taxon>
        <taxon>ecological metagenomes</taxon>
    </lineage>
</organism>
<keyword evidence="3" id="KW-0963">Cytoplasm</keyword>
<comment type="caution">
    <text evidence="11">The sequence shown here is derived from an EMBL/GenBank/DDBJ whole genome shotgun (WGS) entry which is preliminary data.</text>
</comment>
<dbReference type="SUPFAM" id="SSF54980">
    <property type="entry name" value="EF-G C-terminal domain-like"/>
    <property type="match status" value="1"/>
</dbReference>
<dbReference type="Gene3D" id="3.30.70.240">
    <property type="match status" value="1"/>
</dbReference>
<keyword evidence="7" id="KW-0133">Cell shape</keyword>
<dbReference type="GO" id="GO:0008716">
    <property type="term" value="F:D-alanine-D-alanine ligase activity"/>
    <property type="evidence" value="ECO:0007669"/>
    <property type="project" value="InterPro"/>
</dbReference>
<sequence>GEDGQLQAILSARKLAYTGSGPGACRLAFDKRVSKNVFIAAGIRTPKAIEFNGKTNARQLRDELAYIADKFVVKPAKQGSSVGISIVEGAKATVKAARRCFKKFGNCIIEQYIAGREITVGILNGQGLPIIEIRSATGFYDYKAKYLDRRTEFLFDTIKDDHTRAEIARLGLKCFKALTCLAFTRVDFILADDGRLYALELNTTPGFTEHSLLPKAAERADIPMPQLCLSIVKAALESRPTMLQRKMPGNMTVIKAQVPLAEVSNYDSSLKSVTGGQGSYSMTLSHYEQVPSNVQQQVVAQYAKKSSE</sequence>
<dbReference type="InterPro" id="IPR011095">
    <property type="entry name" value="Dala_Dala_lig_C"/>
</dbReference>
<dbReference type="InterPro" id="IPR000640">
    <property type="entry name" value="EFG_V-like"/>
</dbReference>
<dbReference type="AlphaFoldDB" id="X0YKH7"/>
<dbReference type="GO" id="GO:0009252">
    <property type="term" value="P:peptidoglycan biosynthetic process"/>
    <property type="evidence" value="ECO:0007669"/>
    <property type="project" value="UniProtKB-KW"/>
</dbReference>
<dbReference type="GO" id="GO:0005525">
    <property type="term" value="F:GTP binding"/>
    <property type="evidence" value="ECO:0007669"/>
    <property type="project" value="UniProtKB-KW"/>
</dbReference>
<evidence type="ECO:0000256" key="1">
    <source>
        <dbReference type="ARBA" id="ARBA00004496"/>
    </source>
</evidence>
<feature type="non-terminal residue" evidence="11">
    <location>
        <position position="1"/>
    </location>
</feature>
<keyword evidence="4" id="KW-0436">Ligase</keyword>
<dbReference type="InterPro" id="IPR035649">
    <property type="entry name" value="EFG_V"/>
</dbReference>
<dbReference type="InterPro" id="IPR035647">
    <property type="entry name" value="EFG_III/V"/>
</dbReference>
<dbReference type="PANTHER" id="PTHR23132:SF23">
    <property type="entry name" value="D-ALANINE--D-ALANINE LIGASE B"/>
    <property type="match status" value="1"/>
</dbReference>
<dbReference type="GO" id="GO:0005737">
    <property type="term" value="C:cytoplasm"/>
    <property type="evidence" value="ECO:0007669"/>
    <property type="project" value="UniProtKB-SubCell"/>
</dbReference>
<dbReference type="GO" id="GO:0005524">
    <property type="term" value="F:ATP binding"/>
    <property type="evidence" value="ECO:0007669"/>
    <property type="project" value="UniProtKB-KW"/>
</dbReference>
<evidence type="ECO:0000256" key="4">
    <source>
        <dbReference type="ARBA" id="ARBA00022598"/>
    </source>
</evidence>
<keyword evidence="6" id="KW-0067">ATP-binding</keyword>
<evidence type="ECO:0000256" key="6">
    <source>
        <dbReference type="ARBA" id="ARBA00022840"/>
    </source>
</evidence>
<evidence type="ECO:0000259" key="10">
    <source>
        <dbReference type="PROSITE" id="PS50975"/>
    </source>
</evidence>
<dbReference type="InterPro" id="IPR000291">
    <property type="entry name" value="D-Ala_lig_Van_CS"/>
</dbReference>
<protein>
    <recommendedName>
        <fullName evidence="10">ATP-grasp domain-containing protein</fullName>
    </recommendedName>
</protein>